<proteinExistence type="predicted"/>
<dbReference type="SMART" id="SM00185">
    <property type="entry name" value="ARM"/>
    <property type="match status" value="4"/>
</dbReference>
<evidence type="ECO:0000256" key="6">
    <source>
        <dbReference type="ARBA" id="ARBA00022786"/>
    </source>
</evidence>
<comment type="catalytic activity">
    <reaction evidence="1">
        <text>S-ubiquitinyl-[E2 ubiquitin-conjugating enzyme]-L-cysteine + [acceptor protein]-L-lysine = [E2 ubiquitin-conjugating enzyme]-L-cysteine + N(6)-ubiquitinyl-[acceptor protein]-L-lysine.</text>
        <dbReference type="EC" id="2.3.2.27"/>
    </reaction>
</comment>
<dbReference type="SUPFAM" id="SSF57850">
    <property type="entry name" value="RING/U-box"/>
    <property type="match status" value="1"/>
</dbReference>
<dbReference type="InterPro" id="IPR045210">
    <property type="entry name" value="RING-Ubox_PUB"/>
</dbReference>
<reference evidence="9 10" key="1">
    <citation type="submission" date="2024-02" db="EMBL/GenBank/DDBJ databases">
        <authorList>
            <person name="Vignale AGUSTIN F."/>
            <person name="Sosa J E."/>
            <person name="Modenutti C."/>
        </authorList>
    </citation>
    <scope>NUCLEOTIDE SEQUENCE [LARGE SCALE GENOMIC DNA]</scope>
</reference>
<dbReference type="InterPro" id="IPR011989">
    <property type="entry name" value="ARM-like"/>
</dbReference>
<sequence length="757" mass="84723">MGTDVTEITETLPSPHAIKVHHLMCTELITLVGRVSKIFPEIEDARPRCSSGIQVLCLLQSAIRKAMQLLQYCSESSKLYLALTGDVILSRCKKSRNLLEHSLSQIQNNVPVMLAAEISKLISDLRGATFNLDAHEEEAGKVLRALLQQYASANDSIEESAIEYIKFASVKLHITSQKALLIEKRSIRKLLDKVGAGEQAKKQILLFFFNLLKKYGKLIVREQTENARVQHEDSFSIASSCDQSIHMESRLTHITDEAQTDMLRSPVPPEEFKCPISFRLMYDPVVIASGQTFERFWIKKWFNEGHDTCPKTQRKLANLSVTPNTAMKDLISKWCMVHGISISDPYMLPASVQSWETSSTSIASLSSSIDDLCLPVDLSNISLGSLDTSHSTDSSRVRIADGISFISATTDDGAHRFQSGENTLETHMEIMFDLDVLPWESQCKVVEDVESNLKHDDQACNVMLSESSFKKLLRFLKEAYDKHDLKAQRSGCLLLLAFLSKCRSRMQYLDEDAYGLLASFLDLEVTEEALAIIEVVSQHQNCRSKIAASGVLACILKIFDSQMRKFQEAAIKILYNMTLNSEIHALIVSLEVIPKLVPFLEDVTLARYSIAILENLCDNEDARVAVAETDGCLASIAKLLEIDSHEDQEHAVGVLLSLCSQRDQYCQLIMDEGVIPALVSISINGNDKGQMSALELLRLLRDIEYKDVQERPESDLDFPRDSCDQPKQDKKSSKASRFLGKISKFSMPSSLAPKKKK</sequence>
<dbReference type="PANTHER" id="PTHR23315">
    <property type="entry name" value="U BOX DOMAIN-CONTAINING"/>
    <property type="match status" value="1"/>
</dbReference>
<comment type="caution">
    <text evidence="9">The sequence shown here is derived from an EMBL/GenBank/DDBJ whole genome shotgun (WGS) entry which is preliminary data.</text>
</comment>
<dbReference type="AlphaFoldDB" id="A0ABC8S597"/>
<dbReference type="Gene3D" id="1.25.10.10">
    <property type="entry name" value="Leucine-rich Repeat Variant"/>
    <property type="match status" value="2"/>
</dbReference>
<dbReference type="InterPro" id="IPR016024">
    <property type="entry name" value="ARM-type_fold"/>
</dbReference>
<evidence type="ECO:0000256" key="7">
    <source>
        <dbReference type="SAM" id="MobiDB-lite"/>
    </source>
</evidence>
<dbReference type="PROSITE" id="PS51698">
    <property type="entry name" value="U_BOX"/>
    <property type="match status" value="1"/>
</dbReference>
<evidence type="ECO:0000256" key="5">
    <source>
        <dbReference type="ARBA" id="ARBA00022737"/>
    </source>
</evidence>
<keyword evidence="5" id="KW-0677">Repeat</keyword>
<name>A0ABC8S597_9AQUA</name>
<evidence type="ECO:0000256" key="4">
    <source>
        <dbReference type="ARBA" id="ARBA00022679"/>
    </source>
</evidence>
<gene>
    <name evidence="9" type="ORF">ILEXP_LOCUS20605</name>
</gene>
<feature type="domain" description="U-box" evidence="8">
    <location>
        <begin position="267"/>
        <end position="341"/>
    </location>
</feature>
<dbReference type="GO" id="GO:0061630">
    <property type="term" value="F:ubiquitin protein ligase activity"/>
    <property type="evidence" value="ECO:0007669"/>
    <property type="project" value="UniProtKB-EC"/>
</dbReference>
<evidence type="ECO:0000256" key="3">
    <source>
        <dbReference type="ARBA" id="ARBA00012483"/>
    </source>
</evidence>
<comment type="pathway">
    <text evidence="2">Protein modification; protein ubiquitination.</text>
</comment>
<feature type="region of interest" description="Disordered" evidence="7">
    <location>
        <begin position="710"/>
        <end position="735"/>
    </location>
</feature>
<evidence type="ECO:0000256" key="2">
    <source>
        <dbReference type="ARBA" id="ARBA00004906"/>
    </source>
</evidence>
<dbReference type="SMART" id="SM00504">
    <property type="entry name" value="Ubox"/>
    <property type="match status" value="1"/>
</dbReference>
<dbReference type="Pfam" id="PF25598">
    <property type="entry name" value="ARM_PUB"/>
    <property type="match status" value="1"/>
</dbReference>
<keyword evidence="4" id="KW-0808">Transferase</keyword>
<accession>A0ABC8S597</accession>
<evidence type="ECO:0000313" key="10">
    <source>
        <dbReference type="Proteomes" id="UP001642360"/>
    </source>
</evidence>
<dbReference type="Proteomes" id="UP001642360">
    <property type="component" value="Unassembled WGS sequence"/>
</dbReference>
<evidence type="ECO:0000313" key="9">
    <source>
        <dbReference type="EMBL" id="CAK9152388.1"/>
    </source>
</evidence>
<dbReference type="InterPro" id="IPR058678">
    <property type="entry name" value="ARM_PUB"/>
</dbReference>
<evidence type="ECO:0000259" key="8">
    <source>
        <dbReference type="PROSITE" id="PS51698"/>
    </source>
</evidence>
<dbReference type="Gene3D" id="3.30.40.10">
    <property type="entry name" value="Zinc/RING finger domain, C3HC4 (zinc finger)"/>
    <property type="match status" value="1"/>
</dbReference>
<dbReference type="InterPro" id="IPR013083">
    <property type="entry name" value="Znf_RING/FYVE/PHD"/>
</dbReference>
<protein>
    <recommendedName>
        <fullName evidence="3">RING-type E3 ubiquitin transferase</fullName>
        <ecNumber evidence="3">2.3.2.27</ecNumber>
    </recommendedName>
</protein>
<dbReference type="CDD" id="cd16664">
    <property type="entry name" value="RING-Ubox_PUB"/>
    <property type="match status" value="1"/>
</dbReference>
<dbReference type="PANTHER" id="PTHR23315:SF240">
    <property type="entry name" value="U-BOX DOMAIN-CONTAINING PROTEIN 5"/>
    <property type="match status" value="1"/>
</dbReference>
<keyword evidence="6" id="KW-0833">Ubl conjugation pathway</keyword>
<dbReference type="InterPro" id="IPR003613">
    <property type="entry name" value="Ubox_domain"/>
</dbReference>
<organism evidence="9 10">
    <name type="scientific">Ilex paraguariensis</name>
    <name type="common">yerba mate</name>
    <dbReference type="NCBI Taxonomy" id="185542"/>
    <lineage>
        <taxon>Eukaryota</taxon>
        <taxon>Viridiplantae</taxon>
        <taxon>Streptophyta</taxon>
        <taxon>Embryophyta</taxon>
        <taxon>Tracheophyta</taxon>
        <taxon>Spermatophyta</taxon>
        <taxon>Magnoliopsida</taxon>
        <taxon>eudicotyledons</taxon>
        <taxon>Gunneridae</taxon>
        <taxon>Pentapetalae</taxon>
        <taxon>asterids</taxon>
        <taxon>campanulids</taxon>
        <taxon>Aquifoliales</taxon>
        <taxon>Aquifoliaceae</taxon>
        <taxon>Ilex</taxon>
    </lineage>
</organism>
<evidence type="ECO:0000256" key="1">
    <source>
        <dbReference type="ARBA" id="ARBA00000900"/>
    </source>
</evidence>
<keyword evidence="10" id="KW-1185">Reference proteome</keyword>
<dbReference type="EC" id="2.3.2.27" evidence="3"/>
<feature type="compositionally biased region" description="Basic and acidic residues" evidence="7">
    <location>
        <begin position="710"/>
        <end position="732"/>
    </location>
</feature>
<dbReference type="SUPFAM" id="SSF48371">
    <property type="entry name" value="ARM repeat"/>
    <property type="match status" value="1"/>
</dbReference>
<dbReference type="Pfam" id="PF04564">
    <property type="entry name" value="U-box"/>
    <property type="match status" value="1"/>
</dbReference>
<dbReference type="EMBL" id="CAUOFW020002269">
    <property type="protein sequence ID" value="CAK9152388.1"/>
    <property type="molecule type" value="Genomic_DNA"/>
</dbReference>
<dbReference type="InterPro" id="IPR000225">
    <property type="entry name" value="Armadillo"/>
</dbReference>